<reference evidence="2 3" key="1">
    <citation type="submission" date="2021-04" db="EMBL/GenBank/DDBJ databases">
        <title>Metabacillus sp. strain KIGAM252 whole genome sequence.</title>
        <authorList>
            <person name="Seo M.-J."/>
            <person name="Cho E.-S."/>
            <person name="Hwang C.Y."/>
            <person name="Yoon D.J."/>
        </authorList>
    </citation>
    <scope>NUCLEOTIDE SEQUENCE [LARGE SCALE GENOMIC DNA]</scope>
    <source>
        <strain evidence="2 3">KIGAM252</strain>
    </source>
</reference>
<protein>
    <submittedName>
        <fullName evidence="2">Type II secretion system protein</fullName>
    </submittedName>
</protein>
<comment type="caution">
    <text evidence="2">The sequence shown here is derived from an EMBL/GenBank/DDBJ whole genome shotgun (WGS) entry which is preliminary data.</text>
</comment>
<keyword evidence="3" id="KW-1185">Reference proteome</keyword>
<accession>A0ABS5LFY8</accession>
<keyword evidence="1" id="KW-0472">Membrane</keyword>
<evidence type="ECO:0000256" key="1">
    <source>
        <dbReference type="SAM" id="Phobius"/>
    </source>
</evidence>
<dbReference type="EMBL" id="JAGVRK010000001">
    <property type="protein sequence ID" value="MBS2969670.1"/>
    <property type="molecule type" value="Genomic_DNA"/>
</dbReference>
<sequence>MSANNNGFSLLESIAAFSIWCLAVLTLLPGIVSMMQERENSSLEIQAIKQLQNHTADRIMGQAFEEIVMFEEGGVQYKIQNDPEQSCMYWNDATGKKREICFQIH</sequence>
<keyword evidence="1" id="KW-1133">Transmembrane helix</keyword>
<gene>
    <name evidence="2" type="ORF">J9317_12935</name>
</gene>
<proteinExistence type="predicted"/>
<dbReference type="RefSeq" id="WP_211559224.1">
    <property type="nucleotide sequence ID" value="NZ_JAGVRK010000001.1"/>
</dbReference>
<organism evidence="2 3">
    <name type="scientific">Metabacillus flavus</name>
    <dbReference type="NCBI Taxonomy" id="2823519"/>
    <lineage>
        <taxon>Bacteria</taxon>
        <taxon>Bacillati</taxon>
        <taxon>Bacillota</taxon>
        <taxon>Bacilli</taxon>
        <taxon>Bacillales</taxon>
        <taxon>Bacillaceae</taxon>
        <taxon>Metabacillus</taxon>
    </lineage>
</organism>
<dbReference type="Proteomes" id="UP000682403">
    <property type="component" value="Unassembled WGS sequence"/>
</dbReference>
<evidence type="ECO:0000313" key="3">
    <source>
        <dbReference type="Proteomes" id="UP000682403"/>
    </source>
</evidence>
<keyword evidence="1" id="KW-0812">Transmembrane</keyword>
<evidence type="ECO:0000313" key="2">
    <source>
        <dbReference type="EMBL" id="MBS2969670.1"/>
    </source>
</evidence>
<feature type="transmembrane region" description="Helical" evidence="1">
    <location>
        <begin position="14"/>
        <end position="32"/>
    </location>
</feature>
<name>A0ABS5LFY8_9BACI</name>